<organism evidence="2 3">
    <name type="scientific">Nocardiopsis composta</name>
    <dbReference type="NCBI Taxonomy" id="157465"/>
    <lineage>
        <taxon>Bacteria</taxon>
        <taxon>Bacillati</taxon>
        <taxon>Actinomycetota</taxon>
        <taxon>Actinomycetes</taxon>
        <taxon>Streptosporangiales</taxon>
        <taxon>Nocardiopsidaceae</taxon>
        <taxon>Nocardiopsis</taxon>
    </lineage>
</organism>
<feature type="region of interest" description="Disordered" evidence="1">
    <location>
        <begin position="1"/>
        <end position="22"/>
    </location>
</feature>
<feature type="compositionally biased region" description="Basic and acidic residues" evidence="1">
    <location>
        <begin position="1"/>
        <end position="15"/>
    </location>
</feature>
<reference evidence="2 3" key="1">
    <citation type="submission" date="2020-08" db="EMBL/GenBank/DDBJ databases">
        <title>Sequencing the genomes of 1000 actinobacteria strains.</title>
        <authorList>
            <person name="Klenk H.-P."/>
        </authorList>
    </citation>
    <scope>NUCLEOTIDE SEQUENCE [LARGE SCALE GENOMIC DNA]</scope>
    <source>
        <strain evidence="2 3">DSM 44551</strain>
    </source>
</reference>
<dbReference type="RefSeq" id="WP_184389111.1">
    <property type="nucleotide sequence ID" value="NZ_BAAAJD010000034.1"/>
</dbReference>
<comment type="caution">
    <text evidence="2">The sequence shown here is derived from an EMBL/GenBank/DDBJ whole genome shotgun (WGS) entry which is preliminary data.</text>
</comment>
<dbReference type="AlphaFoldDB" id="A0A7W8QIF1"/>
<dbReference type="EMBL" id="JACHDB010000001">
    <property type="protein sequence ID" value="MBB5430880.1"/>
    <property type="molecule type" value="Genomic_DNA"/>
</dbReference>
<evidence type="ECO:0000313" key="2">
    <source>
        <dbReference type="EMBL" id="MBB5430880.1"/>
    </source>
</evidence>
<evidence type="ECO:0000256" key="1">
    <source>
        <dbReference type="SAM" id="MobiDB-lite"/>
    </source>
</evidence>
<proteinExistence type="predicted"/>
<accession>A0A7W8QIF1</accession>
<protein>
    <submittedName>
        <fullName evidence="2">Uncharacterized protein</fullName>
    </submittedName>
</protein>
<name>A0A7W8QIF1_9ACTN</name>
<gene>
    <name evidence="2" type="ORF">HDA36_000964</name>
</gene>
<sequence>MVVDGGPDRIRERPGEAPPGPLSTLLVEVESWDRVERFARRLRELAGAGAALADSGGFDGDPLPEDALPAWVRGEEGTKGREEARLRHALHCGGPEWTVQDLLSAFDPDLRSWTWWDVTRAGGNLVQVWADAMWEDTFDCEGLRWACYLSGAHSMVGPILEPAEVWARQPSLGLGDGGAAR</sequence>
<evidence type="ECO:0000313" key="3">
    <source>
        <dbReference type="Proteomes" id="UP000572635"/>
    </source>
</evidence>
<keyword evidence="3" id="KW-1185">Reference proteome</keyword>
<dbReference type="Proteomes" id="UP000572635">
    <property type="component" value="Unassembled WGS sequence"/>
</dbReference>